<organism evidence="1 2">
    <name type="scientific">Capnocytophaga gingivalis</name>
    <dbReference type="NCBI Taxonomy" id="1017"/>
    <lineage>
        <taxon>Bacteria</taxon>
        <taxon>Pseudomonadati</taxon>
        <taxon>Bacteroidota</taxon>
        <taxon>Flavobacteriia</taxon>
        <taxon>Flavobacteriales</taxon>
        <taxon>Flavobacteriaceae</taxon>
        <taxon>Capnocytophaga</taxon>
    </lineage>
</organism>
<dbReference type="EMBL" id="JAYKBV010000071">
    <property type="protein sequence ID" value="MEB3041988.1"/>
    <property type="molecule type" value="Genomic_DNA"/>
</dbReference>
<feature type="non-terminal residue" evidence="1">
    <location>
        <position position="95"/>
    </location>
</feature>
<name>A0ABU5YDG2_9FLAO</name>
<accession>A0ABU5YDG2</accession>
<reference evidence="1 2" key="1">
    <citation type="submission" date="2023-12" db="EMBL/GenBank/DDBJ databases">
        <title>Genomic sequences of Capnocytophaga and Parvimonas strains.</title>
        <authorList>
            <person name="Watt R.M."/>
            <person name="Wang M."/>
            <person name="Yang T."/>
            <person name="Tong W.M."/>
        </authorList>
    </citation>
    <scope>NUCLEOTIDE SEQUENCE [LARGE SCALE GENOMIC DNA]</scope>
    <source>
        <strain evidence="1 2">CCUG 13156</strain>
    </source>
</reference>
<dbReference type="Proteomes" id="UP001324270">
    <property type="component" value="Unassembled WGS sequence"/>
</dbReference>
<gene>
    <name evidence="1" type="ORF">VJJ49_15045</name>
</gene>
<comment type="caution">
    <text evidence="1">The sequence shown here is derived from an EMBL/GenBank/DDBJ whole genome shotgun (WGS) entry which is preliminary data.</text>
</comment>
<feature type="non-terminal residue" evidence="1">
    <location>
        <position position="1"/>
    </location>
</feature>
<evidence type="ECO:0000313" key="1">
    <source>
        <dbReference type="EMBL" id="MEB3041988.1"/>
    </source>
</evidence>
<proteinExistence type="predicted"/>
<sequence>YYERDKNIKHWDDDKEWTIKEKKSSAFVKNTLANLSKTSKEIFLDNRNFTKYIVFSGVDFVNKTITENVYLGIEPSVNENKRSKIFCEYFFSIRI</sequence>
<protein>
    <submittedName>
        <fullName evidence="1">Uncharacterized protein</fullName>
    </submittedName>
</protein>
<keyword evidence="2" id="KW-1185">Reference proteome</keyword>
<dbReference type="RefSeq" id="WP_323980434.1">
    <property type="nucleotide sequence ID" value="NZ_JAYKBV010000071.1"/>
</dbReference>
<evidence type="ECO:0000313" key="2">
    <source>
        <dbReference type="Proteomes" id="UP001324270"/>
    </source>
</evidence>